<reference evidence="2" key="1">
    <citation type="journal article" date="2019" name="MBio">
        <title>Virus Genomes from Deep Sea Sediments Expand the Ocean Megavirome and Support Independent Origins of Viral Gigantism.</title>
        <authorList>
            <person name="Backstrom D."/>
            <person name="Yutin N."/>
            <person name="Jorgensen S.L."/>
            <person name="Dharamshi J."/>
            <person name="Homa F."/>
            <person name="Zaremba-Niedwiedzka K."/>
            <person name="Spang A."/>
            <person name="Wolf Y.I."/>
            <person name="Koonin E.V."/>
            <person name="Ettema T.J."/>
        </authorList>
    </citation>
    <scope>NUCLEOTIDE SEQUENCE</scope>
</reference>
<feature type="compositionally biased region" description="Acidic residues" evidence="1">
    <location>
        <begin position="291"/>
        <end position="326"/>
    </location>
</feature>
<evidence type="ECO:0000256" key="1">
    <source>
        <dbReference type="SAM" id="MobiDB-lite"/>
    </source>
</evidence>
<feature type="compositionally biased region" description="Basic residues" evidence="1">
    <location>
        <begin position="1"/>
        <end position="14"/>
    </location>
</feature>
<feature type="compositionally biased region" description="Basic residues" evidence="1">
    <location>
        <begin position="330"/>
        <end position="342"/>
    </location>
</feature>
<gene>
    <name evidence="2" type="ORF">LCMiAC02_02210</name>
</gene>
<accession>A0A481Z0Y1</accession>
<protein>
    <submittedName>
        <fullName evidence="2">Uncharacterized protein</fullName>
    </submittedName>
</protein>
<proteinExistence type="predicted"/>
<feature type="region of interest" description="Disordered" evidence="1">
    <location>
        <begin position="1"/>
        <end position="22"/>
    </location>
</feature>
<name>A0A481Z0Y1_9VIRU</name>
<feature type="region of interest" description="Disordered" evidence="1">
    <location>
        <begin position="253"/>
        <end position="342"/>
    </location>
</feature>
<evidence type="ECO:0000313" key="2">
    <source>
        <dbReference type="EMBL" id="QBK89128.1"/>
    </source>
</evidence>
<organism evidence="2">
    <name type="scientific">Mimivirus LCMiAC02</name>
    <dbReference type="NCBI Taxonomy" id="2506609"/>
    <lineage>
        <taxon>Viruses</taxon>
        <taxon>Varidnaviria</taxon>
        <taxon>Bamfordvirae</taxon>
        <taxon>Nucleocytoviricota</taxon>
        <taxon>Megaviricetes</taxon>
        <taxon>Imitervirales</taxon>
        <taxon>Mimiviridae</taxon>
        <taxon>Klosneuvirinae</taxon>
    </lineage>
</organism>
<feature type="compositionally biased region" description="Basic residues" evidence="1">
    <location>
        <begin position="262"/>
        <end position="286"/>
    </location>
</feature>
<dbReference type="EMBL" id="MK500408">
    <property type="protein sequence ID" value="QBK89128.1"/>
    <property type="molecule type" value="Genomic_DNA"/>
</dbReference>
<sequence length="342" mass="38218">MGKDKTKKSKKGRSKGTDDGDKRNALTKLADCFWNVNNVERSMKSHCEDHELTVFKEITVVKLDDDGGEVLDKNDKKVRTKTGKFTKEVPMFSNTAQSALTAMLERLTEYITTTFAENNPESDDDGLMVMDANKLMNMISSDEGLCDFYNIKRYDSHADYSIPISKNDIKAYISTLNSNIKVKRSALLFLKWLIGHAYQKTMELSHTIINCGFKKTLSARPLVKAVEFLFNDHLGHILAEQMKQTATAVGKYVDDPPVQKSTKSKKKKRKTKTKTKTKTTKKSRTKSSRDDSEDDSGNDSGDDSGNDSGDDSGNDSGDDSGNDSDDDGKSRKRKNKKSNRGD</sequence>